<dbReference type="SUPFAM" id="SSF52540">
    <property type="entry name" value="P-loop containing nucleoside triphosphate hydrolases"/>
    <property type="match status" value="1"/>
</dbReference>
<dbReference type="InterPro" id="IPR027417">
    <property type="entry name" value="P-loop_NTPase"/>
</dbReference>
<comment type="similarity">
    <text evidence="1">Belongs to the TRAFAC class TrmE-Era-EngA-EngB-Septin-like GTPase superfamily. AIG1/Toc34/Toc159-like paraseptin GTPase family. IAN subfamily.</text>
</comment>
<evidence type="ECO:0000256" key="1">
    <source>
        <dbReference type="ARBA" id="ARBA00008535"/>
    </source>
</evidence>
<dbReference type="GO" id="GO:0005525">
    <property type="term" value="F:GTP binding"/>
    <property type="evidence" value="ECO:0007669"/>
    <property type="project" value="UniProtKB-KW"/>
</dbReference>
<comment type="caution">
    <text evidence="5">The sequence shown here is derived from an EMBL/GenBank/DDBJ whole genome shotgun (WGS) entry which is preliminary data.</text>
</comment>
<dbReference type="InterPro" id="IPR045058">
    <property type="entry name" value="GIMA/IAN/Toc"/>
</dbReference>
<protein>
    <submittedName>
        <fullName evidence="5">GTPase imap family member 7</fullName>
    </submittedName>
</protein>
<dbReference type="Pfam" id="PF13365">
    <property type="entry name" value="Trypsin_2"/>
    <property type="match status" value="1"/>
</dbReference>
<evidence type="ECO:0000259" key="4">
    <source>
        <dbReference type="PROSITE" id="PS51720"/>
    </source>
</evidence>
<accession>A0AAV4A6X1</accession>
<dbReference type="Proteomes" id="UP000735302">
    <property type="component" value="Unassembled WGS sequence"/>
</dbReference>
<evidence type="ECO:0000256" key="3">
    <source>
        <dbReference type="ARBA" id="ARBA00023134"/>
    </source>
</evidence>
<dbReference type="InterPro" id="IPR009003">
    <property type="entry name" value="Peptidase_S1_PA"/>
</dbReference>
<dbReference type="Gene3D" id="3.40.50.300">
    <property type="entry name" value="P-loop containing nucleotide triphosphate hydrolases"/>
    <property type="match status" value="1"/>
</dbReference>
<dbReference type="AlphaFoldDB" id="A0AAV4A6X1"/>
<sequence>MAAAFPHLEERCTIAQLRKDQGLHECEVLGDGPEAEESKLAWEICDKTENSHDNFIPIQNFSEYHLPSRFHNTSLLRFILVIAELTVRLRISHVSAARPDGYIFASYKGKNVPFTGSGWVYKILPGEGPCPCHDCYGSQRPKFQWWRCIVLTACHVVYDKEEAKKTKVDLFYDTDKSLEDNKVKTLYGFGVEDNNLTDDVCLLQCATHDEDLVNNLKTFIEEYELLKWDVPESIMSTICVVISHPHGEPKKVTVGEISSMASFDPEASYLVEYMYTYSAETCRGSSGAPIVCAVSRKKLGSKGVWPGAGPHSFGHVEGTLNQCGPGIFYVEAELLSKTMRRDSLRNLKTATKFADIIFLLIGKTGVGKSALGNAILKQSVFRSDIGMASVTNNISFATSEFKGKTLKVADMMGLEDTRMSRNEGIELFLKQMQEAMSSATGKYLAFLLVLRFGMRFTEEDVNTIALLKYVFGTDFVRQNCILVMTYGDHFEDERREMDKEFTFEDWCQMQYGAFKELMEECEHRVLLFDNKTRKKDLQDQQIEKLLQMVNKMQAKGDKYTDRDFLLSQAVRDKISVELKEPEVREKVWREEGLVIRELEEKKFDIQYLKMLFMRTESLMRYVKREDKGSDSLQHLKLRVATLRKTVEDAVRILSTVNELRQRAHAREQEVNDNVQLQRQWFAQQLALLDKMQEERCSIHEEPKR</sequence>
<evidence type="ECO:0000313" key="5">
    <source>
        <dbReference type="EMBL" id="GFO02948.1"/>
    </source>
</evidence>
<dbReference type="PANTHER" id="PTHR10903:SF184">
    <property type="entry name" value="GTP-BINDING PROTEIN A"/>
    <property type="match status" value="1"/>
</dbReference>
<keyword evidence="6" id="KW-1185">Reference proteome</keyword>
<dbReference type="Pfam" id="PF04548">
    <property type="entry name" value="AIG1"/>
    <property type="match status" value="1"/>
</dbReference>
<dbReference type="InterPro" id="IPR006703">
    <property type="entry name" value="G_AIG1"/>
</dbReference>
<reference evidence="5 6" key="1">
    <citation type="journal article" date="2021" name="Elife">
        <title>Chloroplast acquisition without the gene transfer in kleptoplastic sea slugs, Plakobranchus ocellatus.</title>
        <authorList>
            <person name="Maeda T."/>
            <person name="Takahashi S."/>
            <person name="Yoshida T."/>
            <person name="Shimamura S."/>
            <person name="Takaki Y."/>
            <person name="Nagai Y."/>
            <person name="Toyoda A."/>
            <person name="Suzuki Y."/>
            <person name="Arimoto A."/>
            <person name="Ishii H."/>
            <person name="Satoh N."/>
            <person name="Nishiyama T."/>
            <person name="Hasebe M."/>
            <person name="Maruyama T."/>
            <person name="Minagawa J."/>
            <person name="Obokata J."/>
            <person name="Shigenobu S."/>
        </authorList>
    </citation>
    <scope>NUCLEOTIDE SEQUENCE [LARGE SCALE GENOMIC DNA]</scope>
</reference>
<feature type="domain" description="AIG1-type G" evidence="4">
    <location>
        <begin position="353"/>
        <end position="568"/>
    </location>
</feature>
<evidence type="ECO:0000256" key="2">
    <source>
        <dbReference type="ARBA" id="ARBA00022741"/>
    </source>
</evidence>
<keyword evidence="2" id="KW-0547">Nucleotide-binding</keyword>
<gene>
    <name evidence="5" type="ORF">PoB_002945300</name>
</gene>
<dbReference type="PROSITE" id="PS51720">
    <property type="entry name" value="G_AIG1"/>
    <property type="match status" value="1"/>
</dbReference>
<proteinExistence type="inferred from homology"/>
<name>A0AAV4A6X1_9GAST</name>
<dbReference type="PANTHER" id="PTHR10903">
    <property type="entry name" value="GTPASE, IMAP FAMILY MEMBER-RELATED"/>
    <property type="match status" value="1"/>
</dbReference>
<evidence type="ECO:0000313" key="6">
    <source>
        <dbReference type="Proteomes" id="UP000735302"/>
    </source>
</evidence>
<organism evidence="5 6">
    <name type="scientific">Plakobranchus ocellatus</name>
    <dbReference type="NCBI Taxonomy" id="259542"/>
    <lineage>
        <taxon>Eukaryota</taxon>
        <taxon>Metazoa</taxon>
        <taxon>Spiralia</taxon>
        <taxon>Lophotrochozoa</taxon>
        <taxon>Mollusca</taxon>
        <taxon>Gastropoda</taxon>
        <taxon>Heterobranchia</taxon>
        <taxon>Euthyneura</taxon>
        <taxon>Panpulmonata</taxon>
        <taxon>Sacoglossa</taxon>
        <taxon>Placobranchoidea</taxon>
        <taxon>Plakobranchidae</taxon>
        <taxon>Plakobranchus</taxon>
    </lineage>
</organism>
<keyword evidence="3" id="KW-0342">GTP-binding</keyword>
<dbReference type="SUPFAM" id="SSF50494">
    <property type="entry name" value="Trypsin-like serine proteases"/>
    <property type="match status" value="1"/>
</dbReference>
<dbReference type="EMBL" id="BLXT01003662">
    <property type="protein sequence ID" value="GFO02948.1"/>
    <property type="molecule type" value="Genomic_DNA"/>
</dbReference>